<reference evidence="1" key="2">
    <citation type="journal article" date="2015" name="Fish Shellfish Immunol.">
        <title>Early steps in the European eel (Anguilla anguilla)-Vibrio vulnificus interaction in the gills: Role of the RtxA13 toxin.</title>
        <authorList>
            <person name="Callol A."/>
            <person name="Pajuelo D."/>
            <person name="Ebbesson L."/>
            <person name="Teles M."/>
            <person name="MacKenzie S."/>
            <person name="Amaro C."/>
        </authorList>
    </citation>
    <scope>NUCLEOTIDE SEQUENCE</scope>
</reference>
<protein>
    <submittedName>
        <fullName evidence="1">Uncharacterized protein</fullName>
    </submittedName>
</protein>
<accession>A0A0E9XN51</accession>
<dbReference type="AlphaFoldDB" id="A0A0E9XN51"/>
<sequence>MRLMRVQSTAMQFLHALASLPEYSFSTPEHYFTSCF</sequence>
<reference evidence="1" key="1">
    <citation type="submission" date="2014-11" db="EMBL/GenBank/DDBJ databases">
        <authorList>
            <person name="Amaro Gonzalez C."/>
        </authorList>
    </citation>
    <scope>NUCLEOTIDE SEQUENCE</scope>
</reference>
<proteinExistence type="predicted"/>
<dbReference type="EMBL" id="GBXM01004751">
    <property type="protein sequence ID" value="JAI03827.1"/>
    <property type="molecule type" value="Transcribed_RNA"/>
</dbReference>
<name>A0A0E9XN51_ANGAN</name>
<evidence type="ECO:0000313" key="1">
    <source>
        <dbReference type="EMBL" id="JAI03827.1"/>
    </source>
</evidence>
<organism evidence="1">
    <name type="scientific">Anguilla anguilla</name>
    <name type="common">European freshwater eel</name>
    <name type="synonym">Muraena anguilla</name>
    <dbReference type="NCBI Taxonomy" id="7936"/>
    <lineage>
        <taxon>Eukaryota</taxon>
        <taxon>Metazoa</taxon>
        <taxon>Chordata</taxon>
        <taxon>Craniata</taxon>
        <taxon>Vertebrata</taxon>
        <taxon>Euteleostomi</taxon>
        <taxon>Actinopterygii</taxon>
        <taxon>Neopterygii</taxon>
        <taxon>Teleostei</taxon>
        <taxon>Anguilliformes</taxon>
        <taxon>Anguillidae</taxon>
        <taxon>Anguilla</taxon>
    </lineage>
</organism>